<organism evidence="2 3">
    <name type="scientific">Kocuria subflava</name>
    <dbReference type="NCBI Taxonomy" id="1736139"/>
    <lineage>
        <taxon>Bacteria</taxon>
        <taxon>Bacillati</taxon>
        <taxon>Actinomycetota</taxon>
        <taxon>Actinomycetes</taxon>
        <taxon>Micrococcales</taxon>
        <taxon>Micrococcaceae</taxon>
        <taxon>Kocuria</taxon>
    </lineage>
</organism>
<evidence type="ECO:0000256" key="1">
    <source>
        <dbReference type="SAM" id="MobiDB-lite"/>
    </source>
</evidence>
<feature type="compositionally biased region" description="Basic and acidic residues" evidence="1">
    <location>
        <begin position="48"/>
        <end position="60"/>
    </location>
</feature>
<name>A0A846TV27_9MICC</name>
<dbReference type="EMBL" id="JAAVUN010000005">
    <property type="protein sequence ID" value="NKE09097.1"/>
    <property type="molecule type" value="Genomic_DNA"/>
</dbReference>
<reference evidence="2 3" key="1">
    <citation type="submission" date="2020-02" db="EMBL/GenBank/DDBJ databases">
        <authorList>
            <person name="Sun Q."/>
        </authorList>
    </citation>
    <scope>NUCLEOTIDE SEQUENCE [LARGE SCALE GENOMIC DNA]</scope>
    <source>
        <strain evidence="2 3">YIM 13062</strain>
    </source>
</reference>
<dbReference type="Proteomes" id="UP000521379">
    <property type="component" value="Unassembled WGS sequence"/>
</dbReference>
<gene>
    <name evidence="2" type="ORF">GTW58_03890</name>
</gene>
<dbReference type="RefSeq" id="WP_157980457.1">
    <property type="nucleotide sequence ID" value="NZ_JAAVUN010000005.1"/>
</dbReference>
<dbReference type="AlphaFoldDB" id="A0A846TV27"/>
<sequence>MIDGACGIAATWEVCCELPFACRLVTRQHRIAARCNRPASNPATPRSSLDKSLEKIQHQQ</sequence>
<feature type="compositionally biased region" description="Polar residues" evidence="1">
    <location>
        <begin position="38"/>
        <end position="47"/>
    </location>
</feature>
<evidence type="ECO:0000313" key="2">
    <source>
        <dbReference type="EMBL" id="NKE09097.1"/>
    </source>
</evidence>
<accession>A0A846TV27</accession>
<evidence type="ECO:0000313" key="3">
    <source>
        <dbReference type="Proteomes" id="UP000521379"/>
    </source>
</evidence>
<keyword evidence="3" id="KW-1185">Reference proteome</keyword>
<protein>
    <submittedName>
        <fullName evidence="2">Uncharacterized protein</fullName>
    </submittedName>
</protein>
<proteinExistence type="predicted"/>
<feature type="region of interest" description="Disordered" evidence="1">
    <location>
        <begin position="36"/>
        <end position="60"/>
    </location>
</feature>
<comment type="caution">
    <text evidence="2">The sequence shown here is derived from an EMBL/GenBank/DDBJ whole genome shotgun (WGS) entry which is preliminary data.</text>
</comment>